<dbReference type="CDD" id="cd12827">
    <property type="entry name" value="EcCorA_ZntB-like_u2"/>
    <property type="match status" value="1"/>
</dbReference>
<protein>
    <submittedName>
        <fullName evidence="1">Uncharacterized protein</fullName>
    </submittedName>
</protein>
<dbReference type="GO" id="GO:0016020">
    <property type="term" value="C:membrane"/>
    <property type="evidence" value="ECO:0007669"/>
    <property type="project" value="InterPro"/>
</dbReference>
<dbReference type="Gene3D" id="1.20.58.340">
    <property type="entry name" value="Magnesium transport protein CorA, transmembrane region"/>
    <property type="match status" value="1"/>
</dbReference>
<evidence type="ECO:0000313" key="2">
    <source>
        <dbReference type="Proteomes" id="UP000051568"/>
    </source>
</evidence>
<dbReference type="Proteomes" id="UP000051568">
    <property type="component" value="Unassembled WGS sequence"/>
</dbReference>
<dbReference type="SUPFAM" id="SSF143865">
    <property type="entry name" value="CorA soluble domain-like"/>
    <property type="match status" value="1"/>
</dbReference>
<dbReference type="OrthoDB" id="9803416at2"/>
<keyword evidence="2" id="KW-1185">Reference proteome</keyword>
<dbReference type="InterPro" id="IPR047199">
    <property type="entry name" value="CorA-like"/>
</dbReference>
<comment type="caution">
    <text evidence="1">The sequence shown here is derived from an EMBL/GenBank/DDBJ whole genome shotgun (WGS) entry which is preliminary data.</text>
</comment>
<dbReference type="AlphaFoldDB" id="A0A0R2IQ33"/>
<reference evidence="1 2" key="1">
    <citation type="journal article" date="2015" name="Genome Announc.">
        <title>Expanding the biotechnology potential of lactobacilli through comparative genomics of 213 strains and associated genera.</title>
        <authorList>
            <person name="Sun Z."/>
            <person name="Harris H.M."/>
            <person name="McCann A."/>
            <person name="Guo C."/>
            <person name="Argimon S."/>
            <person name="Zhang W."/>
            <person name="Yang X."/>
            <person name="Jeffery I.B."/>
            <person name="Cooney J.C."/>
            <person name="Kagawa T.F."/>
            <person name="Liu W."/>
            <person name="Song Y."/>
            <person name="Salvetti E."/>
            <person name="Wrobel A."/>
            <person name="Rasinkangas P."/>
            <person name="Parkhill J."/>
            <person name="Rea M.C."/>
            <person name="O'Sullivan O."/>
            <person name="Ritari J."/>
            <person name="Douillard F.P."/>
            <person name="Paul Ross R."/>
            <person name="Yang R."/>
            <person name="Briner A.E."/>
            <person name="Felis G.E."/>
            <person name="de Vos W.M."/>
            <person name="Barrangou R."/>
            <person name="Klaenhammer T.R."/>
            <person name="Caufield P.W."/>
            <person name="Cui Y."/>
            <person name="Zhang H."/>
            <person name="O'Toole P.W."/>
        </authorList>
    </citation>
    <scope>NUCLEOTIDE SEQUENCE [LARGE SCALE GENOMIC DNA]</scope>
    <source>
        <strain evidence="1 2">DSM 17757</strain>
    </source>
</reference>
<dbReference type="InterPro" id="IPR045861">
    <property type="entry name" value="CorA_cytoplasmic_dom"/>
</dbReference>
<dbReference type="EMBL" id="JQBR01000002">
    <property type="protein sequence ID" value="KRN67299.1"/>
    <property type="molecule type" value="Genomic_DNA"/>
</dbReference>
<evidence type="ECO:0000313" key="1">
    <source>
        <dbReference type="EMBL" id="KRN67299.1"/>
    </source>
</evidence>
<sequence length="309" mass="35467">MISEKKINPKNTWVTVNAPTESDIAEITHHYHVTQEMLGYAIDPNERARIETDHDANIFLIIFDVLSKTITDSGSTEPVGIMLANDYIITFTRASTKFVDTLFAKNLSIEQAHHADDAEPLTIIFRTLYQLSVQYFDAITNVNRQREQIQKTTVDHISRRSISDMLHLETSLVYYLTSLKTNNALLTSMNRMTSIKMSKDQHEQLEDVIVESQQGEEMAQLATDIIERVANANANILDSDLNNTMKFLTVFSMCPCCARHCLRLFWSKCFGAFSAVRGRMGNHHLYYSYFHPVGFAYPEFKQFFQKIEV</sequence>
<dbReference type="PATRIC" id="fig|319652.3.peg.844"/>
<dbReference type="Gene3D" id="3.30.460.20">
    <property type="entry name" value="CorA soluble domain-like"/>
    <property type="match status" value="1"/>
</dbReference>
<name>A0A0R2IQ33_9LACO</name>
<dbReference type="RefSeq" id="WP_057749128.1">
    <property type="nucleotide sequence ID" value="NZ_BJVH01000003.1"/>
</dbReference>
<dbReference type="Pfam" id="PF01544">
    <property type="entry name" value="CorA"/>
    <property type="match status" value="1"/>
</dbReference>
<organism evidence="1 2">
    <name type="scientific">Pediococcus cellicola</name>
    <dbReference type="NCBI Taxonomy" id="319652"/>
    <lineage>
        <taxon>Bacteria</taxon>
        <taxon>Bacillati</taxon>
        <taxon>Bacillota</taxon>
        <taxon>Bacilli</taxon>
        <taxon>Lactobacillales</taxon>
        <taxon>Lactobacillaceae</taxon>
        <taxon>Pediococcus</taxon>
    </lineage>
</organism>
<dbReference type="PANTHER" id="PTHR47891:SF1">
    <property type="entry name" value="CORA-MAGNESIUM AND COBALT TRANSPORTER"/>
    <property type="match status" value="1"/>
</dbReference>
<gene>
    <name evidence="1" type="ORF">IV80_GL000836</name>
</gene>
<dbReference type="GO" id="GO:0046873">
    <property type="term" value="F:metal ion transmembrane transporter activity"/>
    <property type="evidence" value="ECO:0007669"/>
    <property type="project" value="InterPro"/>
</dbReference>
<dbReference type="PANTHER" id="PTHR47891">
    <property type="entry name" value="TRANSPORTER-RELATED"/>
    <property type="match status" value="1"/>
</dbReference>
<accession>A0A0R2IQ33</accession>
<proteinExistence type="predicted"/>
<dbReference type="STRING" id="319652.IV80_GL000836"/>
<dbReference type="InterPro" id="IPR002523">
    <property type="entry name" value="MgTranspt_CorA/ZnTranspt_ZntB"/>
</dbReference>